<evidence type="ECO:0000313" key="1">
    <source>
        <dbReference type="EMBL" id="MBB6003917.1"/>
    </source>
</evidence>
<comment type="caution">
    <text evidence="1">The sequence shown here is derived from an EMBL/GenBank/DDBJ whole genome shotgun (WGS) entry which is preliminary data.</text>
</comment>
<gene>
    <name evidence="1" type="ORF">HNP25_002576</name>
</gene>
<dbReference type="Proteomes" id="UP000524404">
    <property type="component" value="Unassembled WGS sequence"/>
</dbReference>
<reference evidence="1 2" key="1">
    <citation type="submission" date="2020-08" db="EMBL/GenBank/DDBJ databases">
        <title>Functional genomics of gut bacteria from endangered species of beetles.</title>
        <authorList>
            <person name="Carlos-Shanley C."/>
        </authorList>
    </citation>
    <scope>NUCLEOTIDE SEQUENCE [LARGE SCALE GENOMIC DNA]</scope>
    <source>
        <strain evidence="1 2">S00070</strain>
    </source>
</reference>
<dbReference type="EMBL" id="JACHKT010000017">
    <property type="protein sequence ID" value="MBB6003917.1"/>
    <property type="molecule type" value="Genomic_DNA"/>
</dbReference>
<accession>A0A841EI89</accession>
<keyword evidence="2" id="KW-1185">Reference proteome</keyword>
<evidence type="ECO:0000313" key="2">
    <source>
        <dbReference type="Proteomes" id="UP000524404"/>
    </source>
</evidence>
<name>A0A841EI89_9BACT</name>
<proteinExistence type="predicted"/>
<protein>
    <submittedName>
        <fullName evidence="1">Uncharacterized protein</fullName>
    </submittedName>
</protein>
<sequence length="46" mass="5584">MPTDRRVGKQQKENTLGIYRMMIRTRVVEIKQVLVESRLLYKKYVD</sequence>
<dbReference type="AlphaFoldDB" id="A0A841EI89"/>
<dbReference type="RefSeq" id="WP_184134612.1">
    <property type="nucleotide sequence ID" value="NZ_JACHKT010000017.1"/>
</dbReference>
<organism evidence="1 2">
    <name type="scientific">Arcicella rosea</name>
    <dbReference type="NCBI Taxonomy" id="502909"/>
    <lineage>
        <taxon>Bacteria</taxon>
        <taxon>Pseudomonadati</taxon>
        <taxon>Bacteroidota</taxon>
        <taxon>Cytophagia</taxon>
        <taxon>Cytophagales</taxon>
        <taxon>Flectobacillaceae</taxon>
        <taxon>Arcicella</taxon>
    </lineage>
</organism>